<dbReference type="InterPro" id="IPR027463">
    <property type="entry name" value="AcrB_DN_DC_subdom"/>
</dbReference>
<dbReference type="AlphaFoldDB" id="A0A4Y3INU5"/>
<dbReference type="Proteomes" id="UP000318242">
    <property type="component" value="Unassembled WGS sequence"/>
</dbReference>
<feature type="transmembrane region" description="Helical" evidence="1">
    <location>
        <begin position="12"/>
        <end position="32"/>
    </location>
</feature>
<dbReference type="PRINTS" id="PR00702">
    <property type="entry name" value="ACRIFLAVINRP"/>
</dbReference>
<name>A0A4Y3INU5_9VIBR</name>
<sequence length="1018" mass="112187">MNLVDYTLKNKVISWLVVVLLIVGGSVSFLGLGKLEFPEFPIPQAIVNTAYPGASAEQVEEELTLQLEKVILEIAAVKNITSYNSPGLSQILVELDEKFPVSAHPQAWATLRKKVEDLEPNLPPGAHAPQVIDEFSDVYGVLLNITSSDYSYSELENYADFLKRELIMLDGVAKVSIQGQVAKQVIVELEQSDLFALNLDPNWIFGLLNNQNVVSNAGAMMIGQQSVRFHPTGEYNNLDDLKQLIISPPGQDNLIRLGDIAKVTYQYEETPTNLYRSNSLPAISFGIAFQSSVNVVDVGNAIKQRLAELDSERPIGVTIEYVYDQSAAVDASVNDFLINLLVSVGIVIVVLLVTMGPLSGLIMGAVLLLTILGTFIGMSLLNIEIQIISLGALIIALGMLVDNAIVITEGVLVGLQRGLSKTEAIKEVVSQTQFPLLGATAIAIIAFAPIGLSPDATGDFLGSLFYVLLIALLLSWIFAITLTPFFCDLLFKDQIKNNQQQLTKDPYQSLLFRGYRKILSGALRHRFISLATTLAVLASSIVGFGYVKQAFFPPSNTPIFYIDVWMQEGTDIRATSTTLNDIERQILSIEDVVQVTTVLGMGAQRFLLTYQPEMVYGSYGQLIVETTDLETIEKTLPLLRQQLEDSYPESQFKFKLMALGPAPSANIEARFYGPDPSVLRYLANQAIEIISQEPSAIETRHSWREKTLVVRPQIDTAAARRSGVTKQDIDNTLRMNSSGEVAGIYRQGADLLSILVKAPEANRNNIDRIKDSLVWSSEQSTYIPIKQVVSEFTTEYENSRIVRRNLRRMITVMTDVTPFTDDTPESVRQKLINKIEGIELPEGYTFEWGGEFEQSTMAQENLFSSLPMGYLAMFLITVFLFGTIRQALAIWMTVPLALIGVAFGLLVMGIPFTFTALLGLLSLSGMIIKNGIVLVEQINIEKAKGFSIQDSVTRASVSRMRPVCMAAITTVLGMAPLIFDAFFASMAVTIIFGLAFATVLTLIVLPVIYSLLHRVRFS</sequence>
<feature type="transmembrane region" description="Helical" evidence="1">
    <location>
        <begin position="862"/>
        <end position="881"/>
    </location>
</feature>
<dbReference type="Gene3D" id="3.30.2090.10">
    <property type="entry name" value="Multidrug efflux transporter AcrB TolC docking domain, DN and DC subdomains"/>
    <property type="match status" value="2"/>
</dbReference>
<dbReference type="Pfam" id="PF00873">
    <property type="entry name" value="ACR_tran"/>
    <property type="match status" value="1"/>
</dbReference>
<dbReference type="Gene3D" id="3.30.70.1440">
    <property type="entry name" value="Multidrug efflux transporter AcrB pore domain"/>
    <property type="match status" value="1"/>
</dbReference>
<feature type="transmembrane region" description="Helical" evidence="1">
    <location>
        <begin position="464"/>
        <end position="491"/>
    </location>
</feature>
<dbReference type="Gene3D" id="3.30.70.1320">
    <property type="entry name" value="Multidrug efflux transporter AcrB pore domain like"/>
    <property type="match status" value="1"/>
</dbReference>
<dbReference type="PANTHER" id="PTHR32063:SF18">
    <property type="entry name" value="CATION EFFLUX SYSTEM PROTEIN"/>
    <property type="match status" value="1"/>
</dbReference>
<feature type="transmembrane region" description="Helical" evidence="1">
    <location>
        <begin position="336"/>
        <end position="354"/>
    </location>
</feature>
<accession>A0A4Y3INU5</accession>
<dbReference type="PANTHER" id="PTHR32063">
    <property type="match status" value="1"/>
</dbReference>
<feature type="transmembrane region" description="Helical" evidence="1">
    <location>
        <begin position="888"/>
        <end position="910"/>
    </location>
</feature>
<keyword evidence="1" id="KW-0472">Membrane</keyword>
<protein>
    <submittedName>
        <fullName evidence="2">Multidrug transporter AcrB</fullName>
    </submittedName>
</protein>
<dbReference type="SUPFAM" id="SSF82714">
    <property type="entry name" value="Multidrug efflux transporter AcrB TolC docking domain, DN and DC subdomains"/>
    <property type="match status" value="2"/>
</dbReference>
<feature type="transmembrane region" description="Helical" evidence="1">
    <location>
        <begin position="963"/>
        <end position="984"/>
    </location>
</feature>
<dbReference type="GO" id="GO:0042910">
    <property type="term" value="F:xenobiotic transmembrane transporter activity"/>
    <property type="evidence" value="ECO:0007669"/>
    <property type="project" value="TreeGrafter"/>
</dbReference>
<dbReference type="GO" id="GO:0005886">
    <property type="term" value="C:plasma membrane"/>
    <property type="evidence" value="ECO:0007669"/>
    <property type="project" value="TreeGrafter"/>
</dbReference>
<dbReference type="RefSeq" id="WP_141271555.1">
    <property type="nucleotide sequence ID" value="NZ_BJLH01000010.1"/>
</dbReference>
<gene>
    <name evidence="2" type="ORF">VCO01S_23620</name>
</gene>
<feature type="transmembrane region" description="Helical" evidence="1">
    <location>
        <begin position="990"/>
        <end position="1012"/>
    </location>
</feature>
<proteinExistence type="predicted"/>
<feature type="transmembrane region" description="Helical" evidence="1">
    <location>
        <begin position="527"/>
        <end position="547"/>
    </location>
</feature>
<dbReference type="Gene3D" id="1.20.1640.10">
    <property type="entry name" value="Multidrug efflux transporter AcrB transmembrane domain"/>
    <property type="match status" value="2"/>
</dbReference>
<dbReference type="EMBL" id="BJLH01000010">
    <property type="protein sequence ID" value="GEA61169.1"/>
    <property type="molecule type" value="Genomic_DNA"/>
</dbReference>
<dbReference type="OrthoDB" id="9757940at2"/>
<keyword evidence="1" id="KW-0812">Transmembrane</keyword>
<evidence type="ECO:0000256" key="1">
    <source>
        <dbReference type="SAM" id="Phobius"/>
    </source>
</evidence>
<organism evidence="2 3">
    <name type="scientific">Vibrio comitans NBRC 102076</name>
    <dbReference type="NCBI Taxonomy" id="1219078"/>
    <lineage>
        <taxon>Bacteria</taxon>
        <taxon>Pseudomonadati</taxon>
        <taxon>Pseudomonadota</taxon>
        <taxon>Gammaproteobacteria</taxon>
        <taxon>Vibrionales</taxon>
        <taxon>Vibrionaceae</taxon>
        <taxon>Vibrio</taxon>
    </lineage>
</organism>
<evidence type="ECO:0000313" key="2">
    <source>
        <dbReference type="EMBL" id="GEA61169.1"/>
    </source>
</evidence>
<reference evidence="2 3" key="1">
    <citation type="submission" date="2019-06" db="EMBL/GenBank/DDBJ databases">
        <title>Whole genome shotgun sequence of Vibrio comitans NBRC 102076.</title>
        <authorList>
            <person name="Hosoyama A."/>
            <person name="Uohara A."/>
            <person name="Ohji S."/>
            <person name="Ichikawa N."/>
        </authorList>
    </citation>
    <scope>NUCLEOTIDE SEQUENCE [LARGE SCALE GENOMIC DNA]</scope>
    <source>
        <strain evidence="2 3">NBRC 102076</strain>
    </source>
</reference>
<feature type="transmembrane region" description="Helical" evidence="1">
    <location>
        <begin position="916"/>
        <end position="935"/>
    </location>
</feature>
<evidence type="ECO:0000313" key="3">
    <source>
        <dbReference type="Proteomes" id="UP000318242"/>
    </source>
</evidence>
<feature type="transmembrane region" description="Helical" evidence="1">
    <location>
        <begin position="387"/>
        <end position="413"/>
    </location>
</feature>
<keyword evidence="1" id="KW-1133">Transmembrane helix</keyword>
<dbReference type="SUPFAM" id="SSF82693">
    <property type="entry name" value="Multidrug efflux transporter AcrB pore domain, PN1, PN2, PC1 and PC2 subdomains"/>
    <property type="match status" value="2"/>
</dbReference>
<feature type="transmembrane region" description="Helical" evidence="1">
    <location>
        <begin position="434"/>
        <end position="452"/>
    </location>
</feature>
<comment type="caution">
    <text evidence="2">The sequence shown here is derived from an EMBL/GenBank/DDBJ whole genome shotgun (WGS) entry which is preliminary data.</text>
</comment>
<dbReference type="SUPFAM" id="SSF82866">
    <property type="entry name" value="Multidrug efflux transporter AcrB transmembrane domain"/>
    <property type="match status" value="2"/>
</dbReference>
<dbReference type="Gene3D" id="3.30.70.1430">
    <property type="entry name" value="Multidrug efflux transporter AcrB pore domain"/>
    <property type="match status" value="2"/>
</dbReference>
<keyword evidence="3" id="KW-1185">Reference proteome</keyword>
<feature type="transmembrane region" description="Helical" evidence="1">
    <location>
        <begin position="361"/>
        <end position="381"/>
    </location>
</feature>
<dbReference type="InterPro" id="IPR001036">
    <property type="entry name" value="Acrflvin-R"/>
</dbReference>